<keyword evidence="4" id="KW-1185">Reference proteome</keyword>
<dbReference type="InterPro" id="IPR000717">
    <property type="entry name" value="PCI_dom"/>
</dbReference>
<dbReference type="STRING" id="1257118.L8HHU6"/>
<organism evidence="3 4">
    <name type="scientific">Acanthamoeba castellanii (strain ATCC 30010 / Neff)</name>
    <dbReference type="NCBI Taxonomy" id="1257118"/>
    <lineage>
        <taxon>Eukaryota</taxon>
        <taxon>Amoebozoa</taxon>
        <taxon>Discosea</taxon>
        <taxon>Longamoebia</taxon>
        <taxon>Centramoebida</taxon>
        <taxon>Acanthamoebidae</taxon>
        <taxon>Acanthamoeba</taxon>
    </lineage>
</organism>
<dbReference type="RefSeq" id="XP_004367884.1">
    <property type="nucleotide sequence ID" value="XM_004367827.1"/>
</dbReference>
<accession>L8HHU6</accession>
<dbReference type="Pfam" id="PF01399">
    <property type="entry name" value="PCI"/>
    <property type="match status" value="1"/>
</dbReference>
<dbReference type="Proteomes" id="UP000011083">
    <property type="component" value="Unassembled WGS sequence"/>
</dbReference>
<dbReference type="InterPro" id="IPR036390">
    <property type="entry name" value="WH_DNA-bd_sf"/>
</dbReference>
<dbReference type="SMART" id="SM00753">
    <property type="entry name" value="PAM"/>
    <property type="match status" value="1"/>
</dbReference>
<dbReference type="PANTHER" id="PTHR10678">
    <property type="entry name" value="26S PROTEASOME NON-ATPASE REGULATORY SUBUNIT 11/COP9 SIGNALOSOME COMPLEX SUBUNIT 2"/>
    <property type="match status" value="1"/>
</dbReference>
<sequence length="467" mass="53485">MSDDEDFMNEDEEFDMDDYGEEDFDMGGSDQEGSGSEGEIEEEDKIRNQYHMSRDLADEEGIDEAIAGLEKVMKMEKDWQGKHGSWSFKALKRIISFTFKLGDEKRLMERFDELLTYNSKANDISENDLFKGIEKILNTVSTAAAAQTELALKLYGKALAAMKAAKNENLWSKTSLKLAQKMFDKGLHSKQLDKILAELEESCKLPDGSENPKKASLLLDVYALQIQLHMERKDRKKTKELSEKGFALAKNNPGILNSKLAIFHFVGGKLHMEQHNYKEAYAAFFEAFNFFEESYFRLKIPCLKYIVVATMLMLGEISPFADAQAKTHNNPEIKPMADLLNAYQHNEINRVEKILKENKTVIMGDPFIEQFIKNILREIRTKVLLELIRPYTRVAVPFIAKQLNITAAEVQELLVFLILDHKVNGNIDQVNQLLILRGELESAKYRFIEKWGTQLHSIHNVVLNKVA</sequence>
<dbReference type="OrthoDB" id="194139at2759"/>
<dbReference type="InterPro" id="IPR050871">
    <property type="entry name" value="26S_Proteasome/COP9_Components"/>
</dbReference>
<dbReference type="Gene3D" id="1.25.40.570">
    <property type="match status" value="1"/>
</dbReference>
<feature type="region of interest" description="Disordered" evidence="1">
    <location>
        <begin position="1"/>
        <end position="45"/>
    </location>
</feature>
<gene>
    <name evidence="3" type="ORF">ACA1_288500</name>
</gene>
<evidence type="ECO:0000313" key="3">
    <source>
        <dbReference type="EMBL" id="ELR25129.1"/>
    </source>
</evidence>
<name>L8HHU6_ACACF</name>
<dbReference type="AlphaFoldDB" id="L8HHU6"/>
<feature type="domain" description="PCI" evidence="2">
    <location>
        <begin position="276"/>
        <end position="441"/>
    </location>
</feature>
<dbReference type="OMA" id="SEENWKD"/>
<dbReference type="SMART" id="SM00088">
    <property type="entry name" value="PINT"/>
    <property type="match status" value="1"/>
</dbReference>
<dbReference type="PROSITE" id="PS50250">
    <property type="entry name" value="PCI"/>
    <property type="match status" value="1"/>
</dbReference>
<dbReference type="VEuPathDB" id="AmoebaDB:ACA1_288500"/>
<feature type="compositionally biased region" description="Acidic residues" evidence="1">
    <location>
        <begin position="1"/>
        <end position="25"/>
    </location>
</feature>
<evidence type="ECO:0000313" key="4">
    <source>
        <dbReference type="Proteomes" id="UP000011083"/>
    </source>
</evidence>
<evidence type="ECO:0000259" key="2">
    <source>
        <dbReference type="PROSITE" id="PS50250"/>
    </source>
</evidence>
<dbReference type="SUPFAM" id="SSF46785">
    <property type="entry name" value="Winged helix' DNA-binding domain"/>
    <property type="match status" value="1"/>
</dbReference>
<evidence type="ECO:0000256" key="1">
    <source>
        <dbReference type="SAM" id="MobiDB-lite"/>
    </source>
</evidence>
<dbReference type="GeneID" id="14926172"/>
<dbReference type="EMBL" id="KB007805">
    <property type="protein sequence ID" value="ELR25129.1"/>
    <property type="molecule type" value="Genomic_DNA"/>
</dbReference>
<proteinExistence type="predicted"/>
<reference evidence="3 4" key="1">
    <citation type="journal article" date="2013" name="Genome Biol.">
        <title>Genome of Acanthamoeba castellanii highlights extensive lateral gene transfer and early evolution of tyrosine kinase signaling.</title>
        <authorList>
            <person name="Clarke M."/>
            <person name="Lohan A.J."/>
            <person name="Liu B."/>
            <person name="Lagkouvardos I."/>
            <person name="Roy S."/>
            <person name="Zafar N."/>
            <person name="Bertelli C."/>
            <person name="Schilde C."/>
            <person name="Kianianmomeni A."/>
            <person name="Burglin T.R."/>
            <person name="Frech C."/>
            <person name="Turcotte B."/>
            <person name="Kopec K.O."/>
            <person name="Synnott J.M."/>
            <person name="Choo C."/>
            <person name="Paponov I."/>
            <person name="Finkler A."/>
            <person name="Soon Heng Tan C."/>
            <person name="Hutchins A.P."/>
            <person name="Weinmeier T."/>
            <person name="Rattei T."/>
            <person name="Chu J.S."/>
            <person name="Gimenez G."/>
            <person name="Irimia M."/>
            <person name="Rigden D.J."/>
            <person name="Fitzpatrick D.A."/>
            <person name="Lorenzo-Morales J."/>
            <person name="Bateman A."/>
            <person name="Chiu C.H."/>
            <person name="Tang P."/>
            <person name="Hegemann P."/>
            <person name="Fromm H."/>
            <person name="Raoult D."/>
            <person name="Greub G."/>
            <person name="Miranda-Saavedra D."/>
            <person name="Chen N."/>
            <person name="Nash P."/>
            <person name="Ginger M.L."/>
            <person name="Horn M."/>
            <person name="Schaap P."/>
            <person name="Caler L."/>
            <person name="Loftus B."/>
        </authorList>
    </citation>
    <scope>NUCLEOTIDE SEQUENCE [LARGE SCALE GENOMIC DNA]</scope>
    <source>
        <strain evidence="3 4">Neff</strain>
    </source>
</reference>
<protein>
    <submittedName>
        <fullName evidence="3">PCI domain containing protein</fullName>
    </submittedName>
</protein>
<dbReference type="KEGG" id="acan:ACA1_288500"/>